<protein>
    <submittedName>
        <fullName evidence="2">Uncharacterized protein</fullName>
    </submittedName>
</protein>
<reference evidence="2 3" key="1">
    <citation type="submission" date="2021-01" db="EMBL/GenBank/DDBJ databases">
        <title>Genomic Encyclopedia of Type Strains, Phase IV (KMG-IV): sequencing the most valuable type-strain genomes for metagenomic binning, comparative biology and taxonomic classification.</title>
        <authorList>
            <person name="Goeker M."/>
        </authorList>
    </citation>
    <scope>NUCLEOTIDE SEQUENCE [LARGE SCALE GENOMIC DNA]</scope>
    <source>
        <strain evidence="2 3">DSM 105482</strain>
    </source>
</reference>
<accession>A0ABS2QE91</accession>
<feature type="transmembrane region" description="Helical" evidence="1">
    <location>
        <begin position="125"/>
        <end position="143"/>
    </location>
</feature>
<evidence type="ECO:0000256" key="1">
    <source>
        <dbReference type="SAM" id="Phobius"/>
    </source>
</evidence>
<dbReference type="Proteomes" id="UP000823486">
    <property type="component" value="Unassembled WGS sequence"/>
</dbReference>
<comment type="caution">
    <text evidence="2">The sequence shown here is derived from an EMBL/GenBank/DDBJ whole genome shotgun (WGS) entry which is preliminary data.</text>
</comment>
<feature type="transmembrane region" description="Helical" evidence="1">
    <location>
        <begin position="159"/>
        <end position="180"/>
    </location>
</feature>
<keyword evidence="3" id="KW-1185">Reference proteome</keyword>
<dbReference type="EMBL" id="JAFBFI010000002">
    <property type="protein sequence ID" value="MBM7691471.1"/>
    <property type="molecule type" value="Genomic_DNA"/>
</dbReference>
<proteinExistence type="predicted"/>
<organism evidence="2 3">
    <name type="scientific">Peribacillus deserti</name>
    <dbReference type="NCBI Taxonomy" id="673318"/>
    <lineage>
        <taxon>Bacteria</taxon>
        <taxon>Bacillati</taxon>
        <taxon>Bacillota</taxon>
        <taxon>Bacilli</taxon>
        <taxon>Bacillales</taxon>
        <taxon>Bacillaceae</taxon>
        <taxon>Peribacillus</taxon>
    </lineage>
</organism>
<keyword evidence="1" id="KW-1133">Transmembrane helix</keyword>
<evidence type="ECO:0000313" key="3">
    <source>
        <dbReference type="Proteomes" id="UP000823486"/>
    </source>
</evidence>
<evidence type="ECO:0000313" key="2">
    <source>
        <dbReference type="EMBL" id="MBM7691471.1"/>
    </source>
</evidence>
<gene>
    <name evidence="2" type="ORF">JOC77_000876</name>
</gene>
<sequence>MDFKEYWEQINHKNAELNSLYSSYWNKFSDFGDWQFWVVIALMLLPLILLCIFVDRNRIFELFFFGYTVHVLWNYVDIALGRSGYLVHTYFLTHLLPNATNMTASVLPVCFLFLYQYCSKQNKNFYLFSLLLSAAFAFGYALLEESLGFTQYKKGMNQFYIFLIDIGIAYIAYWFTKLLVKVKSKAIK</sequence>
<feature type="transmembrane region" description="Helical" evidence="1">
    <location>
        <begin position="96"/>
        <end position="118"/>
    </location>
</feature>
<keyword evidence="1" id="KW-0812">Transmembrane</keyword>
<feature type="transmembrane region" description="Helical" evidence="1">
    <location>
        <begin position="34"/>
        <end position="54"/>
    </location>
</feature>
<feature type="transmembrane region" description="Helical" evidence="1">
    <location>
        <begin position="59"/>
        <end position="76"/>
    </location>
</feature>
<keyword evidence="1" id="KW-0472">Membrane</keyword>
<name>A0ABS2QE91_9BACI</name>